<protein>
    <submittedName>
        <fullName evidence="2">Uncharacterized protein</fullName>
    </submittedName>
</protein>
<comment type="caution">
    <text evidence="2">The sequence shown here is derived from an EMBL/GenBank/DDBJ whole genome shotgun (WGS) entry which is preliminary data.</text>
</comment>
<evidence type="ECO:0000313" key="2">
    <source>
        <dbReference type="EMBL" id="PWS28530.1"/>
    </source>
</evidence>
<accession>A0A317ENU3</accession>
<keyword evidence="3" id="KW-1185">Reference proteome</keyword>
<dbReference type="EMBL" id="QGNZ01000001">
    <property type="protein sequence ID" value="PWS28530.1"/>
    <property type="molecule type" value="Genomic_DNA"/>
</dbReference>
<keyword evidence="1" id="KW-1133">Transmembrane helix</keyword>
<proteinExistence type="predicted"/>
<keyword evidence="1" id="KW-0812">Transmembrane</keyword>
<dbReference type="OrthoDB" id="755509at2"/>
<keyword evidence="1" id="KW-0472">Membrane</keyword>
<sequence length="205" mass="23759">MEINKILKWMLIPIGTGLMLFLGYYVYSIIILFAIFEQTYDKQDLIENYRLRKKSIYEVKRFAKSIIPKDKVITIEFESNSELFIFHISDKSGITQNWSVDLDSKKTNSLLAKLGWTKQTIYTLKEKLDEADCISIKNTEPFTIGYQRSGLGIYFYNIFDKPMSEDQKKEYNDGCTHILYNDFVALEYGGGAVGPQCFGINDKIE</sequence>
<dbReference type="RefSeq" id="WP_109923961.1">
    <property type="nucleotide sequence ID" value="NZ_QGNZ01000001.1"/>
</dbReference>
<dbReference type="AlphaFoldDB" id="A0A317ENU3"/>
<evidence type="ECO:0000313" key="3">
    <source>
        <dbReference type="Proteomes" id="UP000245379"/>
    </source>
</evidence>
<dbReference type="Proteomes" id="UP000245379">
    <property type="component" value="Unassembled WGS sequence"/>
</dbReference>
<organism evidence="2 3">
    <name type="scientific">Pedobacter yonginense</name>
    <dbReference type="NCBI Taxonomy" id="651869"/>
    <lineage>
        <taxon>Bacteria</taxon>
        <taxon>Pseudomonadati</taxon>
        <taxon>Bacteroidota</taxon>
        <taxon>Sphingobacteriia</taxon>
        <taxon>Sphingobacteriales</taxon>
        <taxon>Sphingobacteriaceae</taxon>
        <taxon>Pedobacter</taxon>
    </lineage>
</organism>
<evidence type="ECO:0000256" key="1">
    <source>
        <dbReference type="SAM" id="Phobius"/>
    </source>
</evidence>
<reference evidence="2 3" key="1">
    <citation type="submission" date="2018-05" db="EMBL/GenBank/DDBJ databases">
        <title>Pedobacter paludis sp. nov., isolated from wetland soil.</title>
        <authorList>
            <person name="Zhang Y."/>
            <person name="Wang G."/>
        </authorList>
    </citation>
    <scope>NUCLEOTIDE SEQUENCE [LARGE SCALE GENOMIC DNA]</scope>
    <source>
        <strain evidence="2 3">KCTC22721</strain>
    </source>
</reference>
<gene>
    <name evidence="2" type="ORF">DHW03_01345</name>
</gene>
<name>A0A317ENU3_9SPHI</name>
<feature type="transmembrane region" description="Helical" evidence="1">
    <location>
        <begin position="12"/>
        <end position="36"/>
    </location>
</feature>